<evidence type="ECO:0000313" key="2">
    <source>
        <dbReference type="EMBL" id="MPM81995.1"/>
    </source>
</evidence>
<dbReference type="AlphaFoldDB" id="A0A645CYN7"/>
<dbReference type="EMBL" id="VSSQ01031197">
    <property type="protein sequence ID" value="MPM81995.1"/>
    <property type="molecule type" value="Genomic_DNA"/>
</dbReference>
<protein>
    <submittedName>
        <fullName evidence="2">Uncharacterized protein</fullName>
    </submittedName>
</protein>
<proteinExistence type="predicted"/>
<feature type="compositionally biased region" description="Polar residues" evidence="1">
    <location>
        <begin position="7"/>
        <end position="22"/>
    </location>
</feature>
<comment type="caution">
    <text evidence="2">The sequence shown here is derived from an EMBL/GenBank/DDBJ whole genome shotgun (WGS) entry which is preliminary data.</text>
</comment>
<accession>A0A645CYN7</accession>
<reference evidence="2" key="1">
    <citation type="submission" date="2019-08" db="EMBL/GenBank/DDBJ databases">
        <authorList>
            <person name="Kucharzyk K."/>
            <person name="Murdoch R.W."/>
            <person name="Higgins S."/>
            <person name="Loffler F."/>
        </authorList>
    </citation>
    <scope>NUCLEOTIDE SEQUENCE</scope>
</reference>
<sequence>MAAAVSRQRNPPEQGNAQQQARTVEPVRYGDAKELPSDHVARGQQGDGEQEDGRDRLRHRQKSFHGLRSAAIRACRRDWPVRPGTP</sequence>
<name>A0A645CYN7_9ZZZZ</name>
<gene>
    <name evidence="2" type="ORF">SDC9_129053</name>
</gene>
<feature type="compositionally biased region" description="Basic and acidic residues" evidence="1">
    <location>
        <begin position="28"/>
        <end position="41"/>
    </location>
</feature>
<evidence type="ECO:0000256" key="1">
    <source>
        <dbReference type="SAM" id="MobiDB-lite"/>
    </source>
</evidence>
<feature type="region of interest" description="Disordered" evidence="1">
    <location>
        <begin position="1"/>
        <end position="69"/>
    </location>
</feature>
<feature type="compositionally biased region" description="Basic residues" evidence="1">
    <location>
        <begin position="56"/>
        <end position="65"/>
    </location>
</feature>
<organism evidence="2">
    <name type="scientific">bioreactor metagenome</name>
    <dbReference type="NCBI Taxonomy" id="1076179"/>
    <lineage>
        <taxon>unclassified sequences</taxon>
        <taxon>metagenomes</taxon>
        <taxon>ecological metagenomes</taxon>
    </lineage>
</organism>